<dbReference type="Gene3D" id="2.60.40.10">
    <property type="entry name" value="Immunoglobulins"/>
    <property type="match status" value="1"/>
</dbReference>
<reference evidence="1" key="1">
    <citation type="journal article" date="2020" name="mSystems">
        <title>Genome- and Community-Level Interaction Insights into Carbon Utilization and Element Cycling Functions of Hydrothermarchaeota in Hydrothermal Sediment.</title>
        <authorList>
            <person name="Zhou Z."/>
            <person name="Liu Y."/>
            <person name="Xu W."/>
            <person name="Pan J."/>
            <person name="Luo Z.H."/>
            <person name="Li M."/>
        </authorList>
    </citation>
    <scope>NUCLEOTIDE SEQUENCE [LARGE SCALE GENOMIC DNA]</scope>
    <source>
        <strain evidence="1">HyVt-456</strain>
    </source>
</reference>
<sequence length="1172" mass="130811">MKRIHLILFILLAGVLLVQSQESIDKLNGDMFYNRRGLHNGNQIRTSFGNDGQIGFRGARGSTREIPGEWPVNSGHVYLTKIVLLPMAEVRDKNGNIEHIVSESHGTNTTWEFLTSIGDLDVDGRWRTITPLPGFINPALMTLPADSASPALSDLRNTWPMFWPDKMKDPFDPGWPGQWNGYFGKGQIKADQESYWVADDYQNDEFDYFPDENNLSRRGMGIRIFYRGLQWSNPMVEDVMFIIYDIENVGTKSLDKMNFAMLPDIDAGPVIGEWDFNPDKNSFEKEEDWFYIYDENWVNAGVGAYFTPIAYCAYALYETPGNEFDGIDNDQDGDLGKTAGSTGEGINITESLFQRGPLGLTDTIVLVDYKTYKRTLNTLEGLKLSSPELFSGDTLVIDFIGRPQKFWPGKELDEIPFNNIDDNLNGLIDENNGTEVENGLFSYIYEGNLAIDYFSGAGKNNPMIDESRKDGIDNDKDWTFLDDSGVDGKKETGDYGEGDDLPTSKYQWLGDSLIVHDGPGEPNIDATDITESDMIGMTSYFSTQDWQAYLLWEDEKLWNVTIPGKIEGIAHTVEVSFMGSGYFPLPSGQIERFSGAIMYNNKLDGLRRTKANAQRAYDGNYQFYRAPERPTLRAVPGDGKVTLYWDDLAEKSVDPLLGEDFEGYRIYRSTGIDFKDMPQITNAFGDEKLMEPLAQFDLINGIKGLSPGVIEGVQFYLGDDTGLRHEWVDTTVVNGQRYFYYISSYDHGDPASLVAPTESNKTILLDPTTGDVIKKSSNVVVVTPNASSAGYQRAPDDVGIELAEGVSDAVLYLEVFDSPAIKDDNRYRVTFEDSVIAVPGYQKKQLVTTSVTLENLTTGKVLLDRTTKGLFGTEFPVTEGFKLHLNNPPVVKVDTTSGFERQGVYKPSFATFYKGTKGTITADDYLIEFGEVGIDTSTQFKPASKNLPAKPVNFTITNLVTGRKIDFAFNERDPFPSVPADEAGKFTFKSGRFAFSDEIYFLEEDENGDLQTTWLVKMGESTNPADTTNPGPGDVLTLKTIKPALARDAFEFTTIGESIDQKKAAAEMDRIKVVPNPYVVSNSWERNNPFSTGRGPRELHFTHLPARCTIRIFDVAGQLVDVIERDVSNVVDGVQVWDMRTKDGLEIGFGIYIYYIDAPGVGTIAGKFAVIK</sequence>
<evidence type="ECO:0008006" key="2">
    <source>
        <dbReference type="Google" id="ProtNLM"/>
    </source>
</evidence>
<dbReference type="EMBL" id="DRLD01000280">
    <property type="protein sequence ID" value="HED11069.1"/>
    <property type="molecule type" value="Genomic_DNA"/>
</dbReference>
<proteinExistence type="predicted"/>
<accession>A0A7V1M0L7</accession>
<dbReference type="InterPro" id="IPR013783">
    <property type="entry name" value="Ig-like_fold"/>
</dbReference>
<dbReference type="Proteomes" id="UP000886005">
    <property type="component" value="Unassembled WGS sequence"/>
</dbReference>
<name>A0A7V1M0L7_CALAY</name>
<organism evidence="1">
    <name type="scientific">Caldithrix abyssi</name>
    <dbReference type="NCBI Taxonomy" id="187145"/>
    <lineage>
        <taxon>Bacteria</taxon>
        <taxon>Pseudomonadati</taxon>
        <taxon>Calditrichota</taxon>
        <taxon>Calditrichia</taxon>
        <taxon>Calditrichales</taxon>
        <taxon>Calditrichaceae</taxon>
        <taxon>Caldithrix</taxon>
    </lineage>
</organism>
<protein>
    <recommendedName>
        <fullName evidence="2">T9SS type A sorting domain-containing protein</fullName>
    </recommendedName>
</protein>
<gene>
    <name evidence="1" type="ORF">ENJ10_10305</name>
</gene>
<dbReference type="AlphaFoldDB" id="A0A7V1M0L7"/>
<comment type="caution">
    <text evidence="1">The sequence shown here is derived from an EMBL/GenBank/DDBJ whole genome shotgun (WGS) entry which is preliminary data.</text>
</comment>
<evidence type="ECO:0000313" key="1">
    <source>
        <dbReference type="EMBL" id="HED11069.1"/>
    </source>
</evidence>